<comment type="caution">
    <text evidence="3">The sequence shown here is derived from an EMBL/GenBank/DDBJ whole genome shotgun (WGS) entry which is preliminary data.</text>
</comment>
<feature type="region of interest" description="Disordered" evidence="1">
    <location>
        <begin position="445"/>
        <end position="472"/>
    </location>
</feature>
<evidence type="ECO:0000256" key="1">
    <source>
        <dbReference type="SAM" id="MobiDB-lite"/>
    </source>
</evidence>
<dbReference type="EMBL" id="JBBPBN010000751">
    <property type="protein sequence ID" value="KAK8482649.1"/>
    <property type="molecule type" value="Genomic_DNA"/>
</dbReference>
<dbReference type="Proteomes" id="UP001396334">
    <property type="component" value="Unassembled WGS sequence"/>
</dbReference>
<proteinExistence type="predicted"/>
<evidence type="ECO:0000259" key="2">
    <source>
        <dbReference type="Pfam" id="PF14309"/>
    </source>
</evidence>
<sequence>MSAKLVCSDGNPDLQKQFGCINGLFHHFLGSPRVANSNHKSFFSGSNEKHGTEAMIASQRGNNLKKAVKEKQRLSIETPRASFSSSACSSSYSSADCTNASRADRHRSSSSQTGFHEIPKQRISNDQSLVSLQSSQRSVDFRNVVKDCIYRESCGLSIKTVMKADAGQHQILKYIDSPRPLQSLKPSMTRNTGLNRLSHDFSKLQEVSGMADGRKDSSLAFVPRDARRFSYDERRSHDGVKVKVKDQPRLSLDSREISIKGSTNNMKSKFLVGELNTRSQQKEPGSCKGPSSVVAKLMGLETLPDPMLINGNQCLRIKTSQDLKDDPASLSSRFYENKRNQVSCSPRNSKKEPSSPRLTNADSRKPVATRCPNEPAPWKHMDGSRDQTPALKCSQGTPPIAQNASLSVYGEIEKRLAELEFQKSGKDLRALKQILEAMQRSKLMTETRKDDQASSCASHTNSILGQSSEAPNLRKLQHSNTVSAIGKGTSSPTHLKSPVKIIKPSKCMDNASNSSSLAVATGSLSRIRTSSSPADAGNEKVDKQPYKELTLRPNSPKDPSSHLQSRDKMTSRTLRFNQTSKDLPPSGHQNPKPAMSSETACLELQQKKLESEKQSQRTCPPSDQSRSRRQSSRLQTEPGLTHWKSKHKPHNSQGDASSIQLKSNTSAATYDIEVTSTDRSYKTERPISPKQEKNHKNSTTEPPSTVMEQPSPVSVLDATFYGDESPSPVKKKSNAFKDSECLISDEADLNNKQLIFDSVDEILARTKESSHKPWVSPSIREERKPKRQQVVGDTCSEIDKLQTPSIISFDDKADGLQSIISRDLTIGSMDWIKCKSETPGVVLDVERLIFKDLIGEIISGEAANPQG</sequence>
<feature type="compositionally biased region" description="Polar residues" evidence="1">
    <location>
        <begin position="697"/>
        <end position="711"/>
    </location>
</feature>
<evidence type="ECO:0000313" key="3">
    <source>
        <dbReference type="EMBL" id="KAK8482649.1"/>
    </source>
</evidence>
<feature type="compositionally biased region" description="Basic and acidic residues" evidence="1">
    <location>
        <begin position="537"/>
        <end position="550"/>
    </location>
</feature>
<feature type="domain" description="DUF4378" evidence="2">
    <location>
        <begin position="749"/>
        <end position="856"/>
    </location>
</feature>
<feature type="compositionally biased region" description="Basic and acidic residues" evidence="1">
    <location>
        <begin position="605"/>
        <end position="615"/>
    </location>
</feature>
<feature type="region of interest" description="Disordered" evidence="1">
    <location>
        <begin position="83"/>
        <end position="122"/>
    </location>
</feature>
<accession>A0ABR1ZPN3</accession>
<feature type="compositionally biased region" description="Polar residues" evidence="1">
    <location>
        <begin position="651"/>
        <end position="678"/>
    </location>
</feature>
<dbReference type="InterPro" id="IPR033334">
    <property type="entry name" value="LNG1/2"/>
</dbReference>
<dbReference type="PANTHER" id="PTHR31680">
    <property type="entry name" value="LONGIFOLIA PROTEIN"/>
    <property type="match status" value="1"/>
</dbReference>
<feature type="compositionally biased region" description="Basic and acidic residues" evidence="1">
    <location>
        <begin position="679"/>
        <end position="695"/>
    </location>
</feature>
<dbReference type="InterPro" id="IPR025486">
    <property type="entry name" value="DUF4378"/>
</dbReference>
<feature type="compositionally biased region" description="Low complexity" evidence="1">
    <location>
        <begin position="83"/>
        <end position="95"/>
    </location>
</feature>
<dbReference type="PANTHER" id="PTHR31680:SF15">
    <property type="entry name" value="PROTEIN LONGIFOLIA 2"/>
    <property type="match status" value="1"/>
</dbReference>
<feature type="compositionally biased region" description="Polar residues" evidence="1">
    <location>
        <begin position="453"/>
        <end position="470"/>
    </location>
</feature>
<keyword evidence="4" id="KW-1185">Reference proteome</keyword>
<gene>
    <name evidence="3" type="ORF">V6N11_046240</name>
</gene>
<feature type="region of interest" description="Disordered" evidence="1">
    <location>
        <begin position="320"/>
        <end position="398"/>
    </location>
</feature>
<reference evidence="3 4" key="1">
    <citation type="journal article" date="2024" name="G3 (Bethesda)">
        <title>Genome assembly of Hibiscus sabdariffa L. provides insights into metabolisms of medicinal natural products.</title>
        <authorList>
            <person name="Kim T."/>
        </authorList>
    </citation>
    <scope>NUCLEOTIDE SEQUENCE [LARGE SCALE GENOMIC DNA]</scope>
    <source>
        <strain evidence="3">TK-2024</strain>
        <tissue evidence="3">Old leaves</tissue>
    </source>
</reference>
<feature type="compositionally biased region" description="Polar residues" evidence="1">
    <location>
        <begin position="571"/>
        <end position="581"/>
    </location>
</feature>
<name>A0ABR1ZPN3_9ROSI</name>
<feature type="region of interest" description="Disordered" evidence="1">
    <location>
        <begin position="528"/>
        <end position="711"/>
    </location>
</feature>
<organism evidence="3 4">
    <name type="scientific">Hibiscus sabdariffa</name>
    <name type="common">roselle</name>
    <dbReference type="NCBI Taxonomy" id="183260"/>
    <lineage>
        <taxon>Eukaryota</taxon>
        <taxon>Viridiplantae</taxon>
        <taxon>Streptophyta</taxon>
        <taxon>Embryophyta</taxon>
        <taxon>Tracheophyta</taxon>
        <taxon>Spermatophyta</taxon>
        <taxon>Magnoliopsida</taxon>
        <taxon>eudicotyledons</taxon>
        <taxon>Gunneridae</taxon>
        <taxon>Pentapetalae</taxon>
        <taxon>rosids</taxon>
        <taxon>malvids</taxon>
        <taxon>Malvales</taxon>
        <taxon>Malvaceae</taxon>
        <taxon>Malvoideae</taxon>
        <taxon>Hibiscus</taxon>
    </lineage>
</organism>
<dbReference type="Pfam" id="PF14309">
    <property type="entry name" value="DUF4378"/>
    <property type="match status" value="1"/>
</dbReference>
<protein>
    <recommendedName>
        <fullName evidence="2">DUF4378 domain-containing protein</fullName>
    </recommendedName>
</protein>
<feature type="compositionally biased region" description="Polar residues" evidence="1">
    <location>
        <begin position="329"/>
        <end position="347"/>
    </location>
</feature>
<evidence type="ECO:0000313" key="4">
    <source>
        <dbReference type="Proteomes" id="UP001396334"/>
    </source>
</evidence>